<organism evidence="2">
    <name type="scientific">bioreactor metagenome</name>
    <dbReference type="NCBI Taxonomy" id="1076179"/>
    <lineage>
        <taxon>unclassified sequences</taxon>
        <taxon>metagenomes</taxon>
        <taxon>ecological metagenomes</taxon>
    </lineage>
</organism>
<evidence type="ECO:0000256" key="1">
    <source>
        <dbReference type="SAM" id="MobiDB-lite"/>
    </source>
</evidence>
<name>A0A645GU66_9ZZZZ</name>
<dbReference type="AlphaFoldDB" id="A0A645GU66"/>
<gene>
    <name evidence="2" type="ORF">SDC9_177323</name>
</gene>
<comment type="caution">
    <text evidence="2">The sequence shown here is derived from an EMBL/GenBank/DDBJ whole genome shotgun (WGS) entry which is preliminary data.</text>
</comment>
<proteinExistence type="predicted"/>
<dbReference type="EMBL" id="VSSQ01080751">
    <property type="protein sequence ID" value="MPN29870.1"/>
    <property type="molecule type" value="Genomic_DNA"/>
</dbReference>
<sequence length="127" mass="14681">MFQYTHQEEHLAPKFRYQSDWNPLKFIEKAEQIGPYTKAYITGILNSKQHPEQAYKSSQGVLSFASKAGNERLENACQRALTFGELGYNAIRIILEHGKDSDKSYLEADDEKPLPEHPNVRGKEYYK</sequence>
<feature type="region of interest" description="Disordered" evidence="1">
    <location>
        <begin position="102"/>
        <end position="127"/>
    </location>
</feature>
<protein>
    <submittedName>
        <fullName evidence="2">Uncharacterized protein</fullName>
    </submittedName>
</protein>
<accession>A0A645GU66</accession>
<evidence type="ECO:0000313" key="2">
    <source>
        <dbReference type="EMBL" id="MPN29870.1"/>
    </source>
</evidence>
<reference evidence="2" key="1">
    <citation type="submission" date="2019-08" db="EMBL/GenBank/DDBJ databases">
        <authorList>
            <person name="Kucharzyk K."/>
            <person name="Murdoch R.W."/>
            <person name="Higgins S."/>
            <person name="Loffler F."/>
        </authorList>
    </citation>
    <scope>NUCLEOTIDE SEQUENCE</scope>
</reference>